<organism evidence="1 2">
    <name type="scientific">Hibiscus sabdariffa</name>
    <name type="common">roselle</name>
    <dbReference type="NCBI Taxonomy" id="183260"/>
    <lineage>
        <taxon>Eukaryota</taxon>
        <taxon>Viridiplantae</taxon>
        <taxon>Streptophyta</taxon>
        <taxon>Embryophyta</taxon>
        <taxon>Tracheophyta</taxon>
        <taxon>Spermatophyta</taxon>
        <taxon>Magnoliopsida</taxon>
        <taxon>eudicotyledons</taxon>
        <taxon>Gunneridae</taxon>
        <taxon>Pentapetalae</taxon>
        <taxon>rosids</taxon>
        <taxon>malvids</taxon>
        <taxon>Malvales</taxon>
        <taxon>Malvaceae</taxon>
        <taxon>Malvoideae</taxon>
        <taxon>Hibiscus</taxon>
    </lineage>
</organism>
<gene>
    <name evidence="1" type="ORF">V6N11_033963</name>
</gene>
<dbReference type="Proteomes" id="UP001396334">
    <property type="component" value="Unassembled WGS sequence"/>
</dbReference>
<evidence type="ECO:0000313" key="1">
    <source>
        <dbReference type="EMBL" id="KAK9018918.1"/>
    </source>
</evidence>
<name>A0ABR2S0Z6_9ROSI</name>
<reference evidence="1 2" key="1">
    <citation type="journal article" date="2024" name="G3 (Bethesda)">
        <title>Genome assembly of Hibiscus sabdariffa L. provides insights into metabolisms of medicinal natural products.</title>
        <authorList>
            <person name="Kim T."/>
        </authorList>
    </citation>
    <scope>NUCLEOTIDE SEQUENCE [LARGE SCALE GENOMIC DNA]</scope>
    <source>
        <strain evidence="1">TK-2024</strain>
        <tissue evidence="1">Old leaves</tissue>
    </source>
</reference>
<dbReference type="EMBL" id="JBBPBN010000018">
    <property type="protein sequence ID" value="KAK9018918.1"/>
    <property type="molecule type" value="Genomic_DNA"/>
</dbReference>
<protein>
    <submittedName>
        <fullName evidence="1">Uncharacterized protein</fullName>
    </submittedName>
</protein>
<keyword evidence="2" id="KW-1185">Reference proteome</keyword>
<comment type="caution">
    <text evidence="1">The sequence shown here is derived from an EMBL/GenBank/DDBJ whole genome shotgun (WGS) entry which is preliminary data.</text>
</comment>
<accession>A0ABR2S0Z6</accession>
<sequence length="83" mass="8565">MEIPHHISIGLVIPIWAARYQSGELYSSTMGVSSSVALDGVDELVSGLAGLEQSPTKRLAGKVGNVGMASGAILARHSQMATS</sequence>
<evidence type="ECO:0000313" key="2">
    <source>
        <dbReference type="Proteomes" id="UP001396334"/>
    </source>
</evidence>
<proteinExistence type="predicted"/>